<organism evidence="2">
    <name type="scientific">Bactrocera dorsalis</name>
    <name type="common">Oriental fruit fly</name>
    <name type="synonym">Dacus dorsalis</name>
    <dbReference type="NCBI Taxonomy" id="27457"/>
    <lineage>
        <taxon>Eukaryota</taxon>
        <taxon>Metazoa</taxon>
        <taxon>Ecdysozoa</taxon>
        <taxon>Arthropoda</taxon>
        <taxon>Hexapoda</taxon>
        <taxon>Insecta</taxon>
        <taxon>Pterygota</taxon>
        <taxon>Neoptera</taxon>
        <taxon>Endopterygota</taxon>
        <taxon>Diptera</taxon>
        <taxon>Brachycera</taxon>
        <taxon>Muscomorpha</taxon>
        <taxon>Tephritoidea</taxon>
        <taxon>Tephritidae</taxon>
        <taxon>Bactrocera</taxon>
        <taxon>Bactrocera</taxon>
    </lineage>
</organism>
<dbReference type="Pfam" id="PF02958">
    <property type="entry name" value="EcKL"/>
    <property type="match status" value="1"/>
</dbReference>
<dbReference type="InterPro" id="IPR011009">
    <property type="entry name" value="Kinase-like_dom_sf"/>
</dbReference>
<dbReference type="SUPFAM" id="SSF56112">
    <property type="entry name" value="Protein kinase-like (PK-like)"/>
    <property type="match status" value="1"/>
</dbReference>
<reference evidence="2" key="1">
    <citation type="journal article" date="2014" name="BMC Genomics">
        <title>Characterizing the developmental transcriptome of the oriental fruit fly, Bactrocera dorsalis (Diptera: Tephritidae) through comparative genomic analysis with Drosophila melanogaster utilizing modENCODE datasets.</title>
        <authorList>
            <person name="Geib S.M."/>
            <person name="Calla B."/>
            <person name="Hall B."/>
            <person name="Hou S."/>
            <person name="Manoukis N.C."/>
        </authorList>
    </citation>
    <scope>NUCLEOTIDE SEQUENCE</scope>
    <source>
        <strain evidence="2">Punador</strain>
    </source>
</reference>
<dbReference type="OrthoDB" id="411145at2759"/>
<dbReference type="AlphaFoldDB" id="A0A034VHD0"/>
<proteinExistence type="predicted"/>
<dbReference type="InterPro" id="IPR015897">
    <property type="entry name" value="CHK_kinase-like"/>
</dbReference>
<evidence type="ECO:0000259" key="1">
    <source>
        <dbReference type="SMART" id="SM00587"/>
    </source>
</evidence>
<protein>
    <recommendedName>
        <fullName evidence="1">CHK kinase-like domain-containing protein</fullName>
    </recommendedName>
</protein>
<dbReference type="SMART" id="SM00587">
    <property type="entry name" value="CHK"/>
    <property type="match status" value="1"/>
</dbReference>
<dbReference type="InterPro" id="IPR004119">
    <property type="entry name" value="EcKL"/>
</dbReference>
<sequence>MGTGAKNYQPPEWINAEFLQDVLKEYFKDDTIEVQEIVVKDALLTGDNGSGFASEMHRVTFNLTRKDGTGRFSVIIKDHPKGYTGVVAHKSKLFKREILAYKEILPRVEELLASIGDKTKIAPACYYTTETPEPFLVLEDMQLTGYENFERCRLLNLDYTLPTIERLAKLHACSAVIAKETPEIFEFFKEAPISRNPDRKDFLSFFPVNIRCIAEELTHWKGYEEITEKMFKLAENVLQNALKMYESHDQGFQVFNLADLWIDNLMFHINNDTKDPDDVVMLDFQLSYYGSPAVDLNYFLFGSLNENVRKVHFKFIVREYHRILKETLEKLHYDGYIPTLKDINIELIKNSLQGVIAATCLTPLIFMESTGDEKLENLTSRTEEGDEMRRQNVENPKYRAFLQRTVKEFELCGFLDN</sequence>
<dbReference type="PANTHER" id="PTHR11012">
    <property type="entry name" value="PROTEIN KINASE-LIKE DOMAIN-CONTAINING"/>
    <property type="match status" value="1"/>
</dbReference>
<evidence type="ECO:0000313" key="2">
    <source>
        <dbReference type="EMBL" id="JAC41919.1"/>
    </source>
</evidence>
<dbReference type="KEGG" id="bdr:105229526"/>
<accession>A0A034VHD0</accession>
<dbReference type="Gene3D" id="3.90.1200.10">
    <property type="match status" value="1"/>
</dbReference>
<dbReference type="RefSeq" id="XP_011208168.2">
    <property type="nucleotide sequence ID" value="XM_011209866.4"/>
</dbReference>
<feature type="domain" description="CHK kinase-like" evidence="1">
    <location>
        <begin position="136"/>
        <end position="330"/>
    </location>
</feature>
<dbReference type="EMBL" id="GAKP01017033">
    <property type="protein sequence ID" value="JAC41919.1"/>
    <property type="molecule type" value="Transcribed_RNA"/>
</dbReference>
<dbReference type="PANTHER" id="PTHR11012:SF19">
    <property type="entry name" value="CHK KINASE-LIKE DOMAIN-CONTAINING PROTEIN"/>
    <property type="match status" value="1"/>
</dbReference>
<dbReference type="EMBL" id="GAKP01017034">
    <property type="protein sequence ID" value="JAC41918.1"/>
    <property type="molecule type" value="Transcribed_RNA"/>
</dbReference>
<dbReference type="GeneID" id="105229526"/>
<name>A0A034VHD0_BACDO</name>